<comment type="caution">
    <text evidence="1">The sequence shown here is derived from an EMBL/GenBank/DDBJ whole genome shotgun (WGS) entry which is preliminary data.</text>
</comment>
<dbReference type="InterPro" id="IPR009097">
    <property type="entry name" value="Cyclic_Pdiesterase"/>
</dbReference>
<dbReference type="Proteomes" id="UP000177791">
    <property type="component" value="Unassembled WGS sequence"/>
</dbReference>
<evidence type="ECO:0000313" key="2">
    <source>
        <dbReference type="Proteomes" id="UP000177791"/>
    </source>
</evidence>
<dbReference type="Pfam" id="PF13563">
    <property type="entry name" value="2_5_RNA_ligase2"/>
    <property type="match status" value="1"/>
</dbReference>
<reference evidence="1 2" key="1">
    <citation type="submission" date="2016-08" db="EMBL/GenBank/DDBJ databases">
        <title>Hymenobacter coccineus sp. nov., Hymenobacter lapidarius sp. nov. and Hymenobacter glacialis sp. nov., isolated from Antarctic soil.</title>
        <authorList>
            <person name="Sedlacek I."/>
            <person name="Kralova S."/>
            <person name="Kyrova K."/>
            <person name="Maslanova I."/>
            <person name="Stankova E."/>
            <person name="Vrbovska V."/>
            <person name="Nemec M."/>
            <person name="Bartak M."/>
            <person name="Svec P."/>
            <person name="Busse H.-J."/>
            <person name="Pantucek R."/>
        </authorList>
    </citation>
    <scope>NUCLEOTIDE SEQUENCE [LARGE SCALE GENOMIC DNA]</scope>
    <source>
        <strain evidence="1 2">CCM 8648</strain>
    </source>
</reference>
<name>A0A1G1T2G9_9BACT</name>
<dbReference type="RefSeq" id="WP_070734468.1">
    <property type="nucleotide sequence ID" value="NZ_MDZC01000063.1"/>
</dbReference>
<evidence type="ECO:0000313" key="1">
    <source>
        <dbReference type="EMBL" id="OGX85065.1"/>
    </source>
</evidence>
<keyword evidence="2" id="KW-1185">Reference proteome</keyword>
<dbReference type="OrthoDB" id="793003at2"/>
<dbReference type="Gene3D" id="3.90.1140.10">
    <property type="entry name" value="Cyclic phosphodiesterase"/>
    <property type="match status" value="1"/>
</dbReference>
<evidence type="ECO:0008006" key="3">
    <source>
        <dbReference type="Google" id="ProtNLM"/>
    </source>
</evidence>
<dbReference type="SUPFAM" id="SSF55144">
    <property type="entry name" value="LigT-like"/>
    <property type="match status" value="1"/>
</dbReference>
<dbReference type="STRING" id="1908236.BEN48_15160"/>
<protein>
    <recommendedName>
        <fullName evidence="3">Phosphoesterase HXTX</fullName>
    </recommendedName>
</protein>
<gene>
    <name evidence="1" type="ORF">BEN48_15160</name>
</gene>
<sequence>MSEFAAVPLILTLTLDDAAHTYFNALRRQHFPAKINYLAAHLTLFHHLPGAELAAVCRELEACCQAVGPLPLQVSGVRSLGRGVAFTLQHPELLALHRQLQQRFAAHLTPQDQQKLQPHVTVQNKVDPAVARQLLADLQADFAPFCAMGTGLHLWAYRGGPWESVQRFPFVVDPALQ</sequence>
<organism evidence="1 2">
    <name type="scientific">Hymenobacter glacialis</name>
    <dbReference type="NCBI Taxonomy" id="1908236"/>
    <lineage>
        <taxon>Bacteria</taxon>
        <taxon>Pseudomonadati</taxon>
        <taxon>Bacteroidota</taxon>
        <taxon>Cytophagia</taxon>
        <taxon>Cytophagales</taxon>
        <taxon>Hymenobacteraceae</taxon>
        <taxon>Hymenobacter</taxon>
    </lineage>
</organism>
<proteinExistence type="predicted"/>
<accession>A0A1G1T2G9</accession>
<dbReference type="EMBL" id="MDZC01000063">
    <property type="protein sequence ID" value="OGX85065.1"/>
    <property type="molecule type" value="Genomic_DNA"/>
</dbReference>
<dbReference type="AlphaFoldDB" id="A0A1G1T2G9"/>